<gene>
    <name evidence="2" type="ORF">PoB_003812300</name>
</gene>
<organism evidence="2 3">
    <name type="scientific">Plakobranchus ocellatus</name>
    <dbReference type="NCBI Taxonomy" id="259542"/>
    <lineage>
        <taxon>Eukaryota</taxon>
        <taxon>Metazoa</taxon>
        <taxon>Spiralia</taxon>
        <taxon>Lophotrochozoa</taxon>
        <taxon>Mollusca</taxon>
        <taxon>Gastropoda</taxon>
        <taxon>Heterobranchia</taxon>
        <taxon>Euthyneura</taxon>
        <taxon>Panpulmonata</taxon>
        <taxon>Sacoglossa</taxon>
        <taxon>Placobranchoidea</taxon>
        <taxon>Plakobranchidae</taxon>
        <taxon>Plakobranchus</taxon>
    </lineage>
</organism>
<feature type="transmembrane region" description="Helical" evidence="1">
    <location>
        <begin position="23"/>
        <end position="41"/>
    </location>
</feature>
<reference evidence="2 3" key="1">
    <citation type="journal article" date="2021" name="Elife">
        <title>Chloroplast acquisition without the gene transfer in kleptoplastic sea slugs, Plakobranchus ocellatus.</title>
        <authorList>
            <person name="Maeda T."/>
            <person name="Takahashi S."/>
            <person name="Yoshida T."/>
            <person name="Shimamura S."/>
            <person name="Takaki Y."/>
            <person name="Nagai Y."/>
            <person name="Toyoda A."/>
            <person name="Suzuki Y."/>
            <person name="Arimoto A."/>
            <person name="Ishii H."/>
            <person name="Satoh N."/>
            <person name="Nishiyama T."/>
            <person name="Hasebe M."/>
            <person name="Maruyama T."/>
            <person name="Minagawa J."/>
            <person name="Obokata J."/>
            <person name="Shigenobu S."/>
        </authorList>
    </citation>
    <scope>NUCLEOTIDE SEQUENCE [LARGE SCALE GENOMIC DNA]</scope>
</reference>
<dbReference type="Proteomes" id="UP000735302">
    <property type="component" value="Unassembled WGS sequence"/>
</dbReference>
<protein>
    <submittedName>
        <fullName evidence="2">Uncharacterized protein</fullName>
    </submittedName>
</protein>
<comment type="caution">
    <text evidence="2">The sequence shown here is derived from an EMBL/GenBank/DDBJ whole genome shotgun (WGS) entry which is preliminary data.</text>
</comment>
<name>A0AAV4AWB5_9GAST</name>
<evidence type="ECO:0000313" key="3">
    <source>
        <dbReference type="Proteomes" id="UP000735302"/>
    </source>
</evidence>
<sequence length="127" mass="14554">MPTPCSSDQRLAVYATRRQGRCHLVFVILLLMIIYKVRRVLMGKGSERMVKGKLNKKEQNSAIILISINKIRRETNGMLNTLLKVTSHGFISYEPRQNNCKYVIAETEAVPNINNNNNNNNKKHQSL</sequence>
<evidence type="ECO:0000313" key="2">
    <source>
        <dbReference type="EMBL" id="GFO11618.1"/>
    </source>
</evidence>
<dbReference type="EMBL" id="BLXT01004325">
    <property type="protein sequence ID" value="GFO11618.1"/>
    <property type="molecule type" value="Genomic_DNA"/>
</dbReference>
<keyword evidence="1" id="KW-0472">Membrane</keyword>
<keyword evidence="3" id="KW-1185">Reference proteome</keyword>
<evidence type="ECO:0000256" key="1">
    <source>
        <dbReference type="SAM" id="Phobius"/>
    </source>
</evidence>
<dbReference type="AlphaFoldDB" id="A0AAV4AWB5"/>
<keyword evidence="1" id="KW-0812">Transmembrane</keyword>
<keyword evidence="1" id="KW-1133">Transmembrane helix</keyword>
<proteinExistence type="predicted"/>
<accession>A0AAV4AWB5</accession>